<dbReference type="NCBIfam" id="NF037995">
    <property type="entry name" value="TRAP_S1"/>
    <property type="match status" value="1"/>
</dbReference>
<comment type="similarity">
    <text evidence="1">Belongs to the bacterial solute-binding protein 7 family.</text>
</comment>
<dbReference type="Pfam" id="PF03480">
    <property type="entry name" value="DctP"/>
    <property type="match status" value="1"/>
</dbReference>
<dbReference type="Proteomes" id="UP000030012">
    <property type="component" value="Unassembled WGS sequence"/>
</dbReference>
<protein>
    <recommendedName>
        <fullName evidence="7">C4-dicarboxylate ABC transporter substrate-binding protein</fullName>
    </recommendedName>
</protein>
<dbReference type="InterPro" id="IPR004682">
    <property type="entry name" value="TRAP_DctP"/>
</dbReference>
<accession>A0A0A0I949</accession>
<dbReference type="GO" id="GO:0030288">
    <property type="term" value="C:outer membrane-bounded periplasmic space"/>
    <property type="evidence" value="ECO:0007669"/>
    <property type="project" value="InterPro"/>
</dbReference>
<evidence type="ECO:0000256" key="4">
    <source>
        <dbReference type="SAM" id="SignalP"/>
    </source>
</evidence>
<evidence type="ECO:0000256" key="2">
    <source>
        <dbReference type="ARBA" id="ARBA00022448"/>
    </source>
</evidence>
<keyword evidence="2" id="KW-0813">Transport</keyword>
<dbReference type="RefSeq" id="WP_039252345.1">
    <property type="nucleotide sequence ID" value="NZ_JENJ01000004.1"/>
</dbReference>
<organism evidence="5 6">
    <name type="scientific">Clostridium novyi A str. 4552</name>
    <dbReference type="NCBI Taxonomy" id="1444289"/>
    <lineage>
        <taxon>Bacteria</taxon>
        <taxon>Bacillati</taxon>
        <taxon>Bacillota</taxon>
        <taxon>Clostridia</taxon>
        <taxon>Eubacteriales</taxon>
        <taxon>Clostridiaceae</taxon>
        <taxon>Clostridium</taxon>
    </lineage>
</organism>
<dbReference type="AlphaFoldDB" id="A0A0A0I949"/>
<feature type="chain" id="PRO_5039053700" description="C4-dicarboxylate ABC transporter substrate-binding protein" evidence="4">
    <location>
        <begin position="21"/>
        <end position="345"/>
    </location>
</feature>
<dbReference type="InterPro" id="IPR018389">
    <property type="entry name" value="DctP_fam"/>
</dbReference>
<comment type="caution">
    <text evidence="5">The sequence shown here is derived from an EMBL/GenBank/DDBJ whole genome shotgun (WGS) entry which is preliminary data.</text>
</comment>
<feature type="signal peptide" evidence="4">
    <location>
        <begin position="1"/>
        <end position="20"/>
    </location>
</feature>
<sequence>MFKKLVCLVTISAMTCVLFAGCGKASEGSNSNSSSSKGTNKQIVMKIGHAQPVDTPRHQSLLKFKELVEKRTNKGIKVEVFPSAQLGDEAAMIDATKLGSIQGERGGQFERLAPELLIYTLPFLFDKLENIEKVTMGPIGEKIGAATEKNGLITLTTGDGGGFRNITNNKRAIEKPEDMKGLKIRTPAIDTIIKTMEEFQANPVSIPYGDTYMALKTGVCDGEENPAVNIEAMKFYEVQKYITVLEYQWHPEPFEVNKKWYESLSPEYQKVLKECAIESMKLHDKMVAEDNKKALDKIKKYCKVTVLTPEQKKAFADKVKPVYKFYIDKGICTQKDIDEIKATVK</sequence>
<evidence type="ECO:0000313" key="5">
    <source>
        <dbReference type="EMBL" id="KGM98009.1"/>
    </source>
</evidence>
<evidence type="ECO:0000313" key="6">
    <source>
        <dbReference type="Proteomes" id="UP000030012"/>
    </source>
</evidence>
<name>A0A0A0I949_CLONO</name>
<keyword evidence="3 4" id="KW-0732">Signal</keyword>
<dbReference type="PANTHER" id="PTHR33376:SF7">
    <property type="entry name" value="C4-DICARBOXYLATE-BINDING PROTEIN DCTB"/>
    <property type="match status" value="1"/>
</dbReference>
<dbReference type="GO" id="GO:0055085">
    <property type="term" value="P:transmembrane transport"/>
    <property type="evidence" value="ECO:0007669"/>
    <property type="project" value="InterPro"/>
</dbReference>
<gene>
    <name evidence="5" type="ORF">Z968_01410</name>
</gene>
<dbReference type="PIRSF" id="PIRSF006470">
    <property type="entry name" value="DctB"/>
    <property type="match status" value="1"/>
</dbReference>
<dbReference type="PANTHER" id="PTHR33376">
    <property type="match status" value="1"/>
</dbReference>
<dbReference type="PROSITE" id="PS51257">
    <property type="entry name" value="PROKAR_LIPOPROTEIN"/>
    <property type="match status" value="1"/>
</dbReference>
<reference evidence="5 6" key="1">
    <citation type="submission" date="2014-01" db="EMBL/GenBank/DDBJ databases">
        <title>Plasmidome dynamics in the species complex Clostridium novyi sensu lato converts strains of independent lineages into distinctly different pathogens.</title>
        <authorList>
            <person name="Skarin H."/>
            <person name="Segerman B."/>
        </authorList>
    </citation>
    <scope>NUCLEOTIDE SEQUENCE [LARGE SCALE GENOMIC DNA]</scope>
    <source>
        <strain evidence="5 6">4552</strain>
    </source>
</reference>
<dbReference type="InterPro" id="IPR038404">
    <property type="entry name" value="TRAP_DctP_sf"/>
</dbReference>
<evidence type="ECO:0000256" key="3">
    <source>
        <dbReference type="ARBA" id="ARBA00022729"/>
    </source>
</evidence>
<evidence type="ECO:0000256" key="1">
    <source>
        <dbReference type="ARBA" id="ARBA00009023"/>
    </source>
</evidence>
<dbReference type="Gene3D" id="3.40.190.170">
    <property type="entry name" value="Bacterial extracellular solute-binding protein, family 7"/>
    <property type="match status" value="1"/>
</dbReference>
<proteinExistence type="inferred from homology"/>
<evidence type="ECO:0008006" key="7">
    <source>
        <dbReference type="Google" id="ProtNLM"/>
    </source>
</evidence>
<dbReference type="EMBL" id="JENJ01000004">
    <property type="protein sequence ID" value="KGM98009.1"/>
    <property type="molecule type" value="Genomic_DNA"/>
</dbReference>
<dbReference type="CDD" id="cd13603">
    <property type="entry name" value="PBP2_TRAP_Siap_TeaA_like"/>
    <property type="match status" value="1"/>
</dbReference>
<dbReference type="NCBIfam" id="TIGR00787">
    <property type="entry name" value="dctP"/>
    <property type="match status" value="1"/>
</dbReference>